<feature type="transmembrane region" description="Helical" evidence="7">
    <location>
        <begin position="335"/>
        <end position="355"/>
    </location>
</feature>
<feature type="transmembrane region" description="Helical" evidence="7">
    <location>
        <begin position="310"/>
        <end position="328"/>
    </location>
</feature>
<evidence type="ECO:0000313" key="9">
    <source>
        <dbReference type="EMBL" id="TCJ13479.1"/>
    </source>
</evidence>
<dbReference type="Pfam" id="PF06808">
    <property type="entry name" value="DctM"/>
    <property type="match status" value="1"/>
</dbReference>
<evidence type="ECO:0000256" key="5">
    <source>
        <dbReference type="ARBA" id="ARBA00022989"/>
    </source>
</evidence>
<evidence type="ECO:0000259" key="8">
    <source>
        <dbReference type="Pfam" id="PF06808"/>
    </source>
</evidence>
<evidence type="ECO:0000313" key="10">
    <source>
        <dbReference type="Proteomes" id="UP000295244"/>
    </source>
</evidence>
<dbReference type="PIRSF" id="PIRSF006066">
    <property type="entry name" value="HI0050"/>
    <property type="match status" value="1"/>
</dbReference>
<sequence>MLWIFLLFLFAGIAIGMPVAFSLALAALAMMFIADVGPALMVEQAIRGVNNFPLLAIPFFMLVGEVMSTGGIARRLVNFASDLVGFISGGLGQVNVAASMFFGGISGSAVADASAIGGMMVPAMKEQRYTAGHATSITVASAVIGIIVPPSIPMILYGIVTQTSISRLFIGGIIPGVLIAVALMITTFITARRYHVGETRPFSLRRLWKSFREASLALLLPVIIVGGILGGVFTATEAAVAALFYALFISLFVYREISLRDLWPMMVRTTRLTGMVLFLLAMAMVVAWLLTTAQVPQNLVATVSDFSTNPYVILLILSVLLLLVGVVMDLTPAMVILAPMMAPIAVATGIDPVYFGVLMSFVLGIGLVTPPVGTVLYVGCGIGRVSMEELVRNMIPYYIALLVVLALLILFPQLILWLPYATGAAGS</sequence>
<dbReference type="NCBIfam" id="TIGR00786">
    <property type="entry name" value="dctM"/>
    <property type="match status" value="1"/>
</dbReference>
<feature type="transmembrane region" description="Helical" evidence="7">
    <location>
        <begin position="129"/>
        <end position="148"/>
    </location>
</feature>
<feature type="transmembrane region" description="Helical" evidence="7">
    <location>
        <begin position="168"/>
        <end position="191"/>
    </location>
</feature>
<accession>A0A4R1B9B8</accession>
<dbReference type="PANTHER" id="PTHR33362">
    <property type="entry name" value="SIALIC ACID TRAP TRANSPORTER PERMEASE PROTEIN SIAT-RELATED"/>
    <property type="match status" value="1"/>
</dbReference>
<gene>
    <name evidence="9" type="ORF">E0L93_15025</name>
</gene>
<comment type="caution">
    <text evidence="9">The sequence shown here is derived from an EMBL/GenBank/DDBJ whole genome shotgun (WGS) entry which is preliminary data.</text>
</comment>
<evidence type="ECO:0000256" key="7">
    <source>
        <dbReference type="SAM" id="Phobius"/>
    </source>
</evidence>
<feature type="transmembrane region" description="Helical" evidence="7">
    <location>
        <begin position="211"/>
        <end position="233"/>
    </location>
</feature>
<dbReference type="EMBL" id="SKBU01000040">
    <property type="protein sequence ID" value="TCJ13479.1"/>
    <property type="molecule type" value="Genomic_DNA"/>
</dbReference>
<evidence type="ECO:0000256" key="3">
    <source>
        <dbReference type="ARBA" id="ARBA00022519"/>
    </source>
</evidence>
<evidence type="ECO:0000256" key="2">
    <source>
        <dbReference type="ARBA" id="ARBA00022475"/>
    </source>
</evidence>
<feature type="domain" description="TRAP C4-dicarboxylate transport system permease DctM subunit" evidence="8">
    <location>
        <begin position="7"/>
        <end position="414"/>
    </location>
</feature>
<keyword evidence="2" id="KW-1003">Cell membrane</keyword>
<proteinExistence type="predicted"/>
<protein>
    <submittedName>
        <fullName evidence="9">TRAP transporter large permease</fullName>
    </submittedName>
</protein>
<feature type="transmembrane region" description="Helical" evidence="7">
    <location>
        <begin position="269"/>
        <end position="290"/>
    </location>
</feature>
<feature type="transmembrane region" description="Helical" evidence="7">
    <location>
        <begin position="6"/>
        <end position="33"/>
    </location>
</feature>
<feature type="transmembrane region" description="Helical" evidence="7">
    <location>
        <begin position="361"/>
        <end position="383"/>
    </location>
</feature>
<comment type="subcellular location">
    <subcellularLocation>
        <location evidence="1">Cell inner membrane</location>
        <topology evidence="1">Multi-pass membrane protein</topology>
    </subcellularLocation>
</comment>
<dbReference type="OrthoDB" id="9777699at2"/>
<dbReference type="Proteomes" id="UP000295244">
    <property type="component" value="Unassembled WGS sequence"/>
</dbReference>
<keyword evidence="4 7" id="KW-0812">Transmembrane</keyword>
<dbReference type="GO" id="GO:0005886">
    <property type="term" value="C:plasma membrane"/>
    <property type="evidence" value="ECO:0007669"/>
    <property type="project" value="UniProtKB-SubCell"/>
</dbReference>
<keyword evidence="5 7" id="KW-1133">Transmembrane helix</keyword>
<dbReference type="GO" id="GO:0022857">
    <property type="term" value="F:transmembrane transporter activity"/>
    <property type="evidence" value="ECO:0007669"/>
    <property type="project" value="TreeGrafter"/>
</dbReference>
<keyword evidence="3" id="KW-0997">Cell inner membrane</keyword>
<reference evidence="9 10" key="1">
    <citation type="submission" date="2019-03" db="EMBL/GenBank/DDBJ databases">
        <title>Whole genome sequence of a novel Rubrobacter taiwanensis strain, isolated from Yellowstone National Park.</title>
        <authorList>
            <person name="Freed S."/>
            <person name="Ramaley R.F."/>
            <person name="Kyndt J.A."/>
        </authorList>
    </citation>
    <scope>NUCLEOTIDE SEQUENCE [LARGE SCALE GENOMIC DNA]</scope>
    <source>
        <strain evidence="9 10">Yellowstone</strain>
    </source>
</reference>
<evidence type="ECO:0000256" key="4">
    <source>
        <dbReference type="ARBA" id="ARBA00022692"/>
    </source>
</evidence>
<feature type="transmembrane region" description="Helical" evidence="7">
    <location>
        <begin position="395"/>
        <end position="418"/>
    </location>
</feature>
<organism evidence="9 10">
    <name type="scientific">Rubrobacter taiwanensis</name>
    <dbReference type="NCBI Taxonomy" id="185139"/>
    <lineage>
        <taxon>Bacteria</taxon>
        <taxon>Bacillati</taxon>
        <taxon>Actinomycetota</taxon>
        <taxon>Rubrobacteria</taxon>
        <taxon>Rubrobacterales</taxon>
        <taxon>Rubrobacteraceae</taxon>
        <taxon>Rubrobacter</taxon>
    </lineage>
</organism>
<dbReference type="AlphaFoldDB" id="A0A4R1B9B8"/>
<dbReference type="RefSeq" id="WP_132692899.1">
    <property type="nucleotide sequence ID" value="NZ_SKBU01000040.1"/>
</dbReference>
<dbReference type="InterPro" id="IPR004681">
    <property type="entry name" value="TRAP_DctM"/>
</dbReference>
<feature type="transmembrane region" description="Helical" evidence="7">
    <location>
        <begin position="239"/>
        <end position="257"/>
    </location>
</feature>
<evidence type="ECO:0000256" key="6">
    <source>
        <dbReference type="ARBA" id="ARBA00023136"/>
    </source>
</evidence>
<keyword evidence="10" id="KW-1185">Reference proteome</keyword>
<feature type="transmembrane region" description="Helical" evidence="7">
    <location>
        <begin position="54"/>
        <end position="76"/>
    </location>
</feature>
<dbReference type="PANTHER" id="PTHR33362:SF2">
    <property type="entry name" value="TRAP TRANSPORTER LARGE PERMEASE PROTEIN"/>
    <property type="match status" value="1"/>
</dbReference>
<name>A0A4R1B9B8_9ACTN</name>
<dbReference type="InterPro" id="IPR010656">
    <property type="entry name" value="DctM"/>
</dbReference>
<keyword evidence="6 7" id="KW-0472">Membrane</keyword>
<evidence type="ECO:0000256" key="1">
    <source>
        <dbReference type="ARBA" id="ARBA00004429"/>
    </source>
</evidence>